<dbReference type="Pfam" id="PF22776">
    <property type="entry name" value="K_trans_C"/>
    <property type="match status" value="1"/>
</dbReference>
<keyword evidence="5 12" id="KW-0633">Potassium transport</keyword>
<dbReference type="InterPro" id="IPR023051">
    <property type="entry name" value="Kup"/>
</dbReference>
<gene>
    <name evidence="12" type="primary">kup</name>
    <name evidence="15" type="ORF">IV64_GL001117</name>
</gene>
<name>A0A0R2MLK7_9LACO</name>
<dbReference type="Pfam" id="PF02705">
    <property type="entry name" value="K_trans"/>
    <property type="match status" value="1"/>
</dbReference>
<comment type="caution">
    <text evidence="15">The sequence shown here is derived from an EMBL/GenBank/DDBJ whole genome shotgun (WGS) entry which is preliminary data.</text>
</comment>
<keyword evidence="3 12" id="KW-0813">Transport</keyword>
<comment type="subcellular location">
    <subcellularLocation>
        <location evidence="12">Cell membrane</location>
        <topology evidence="12">Multi-pass membrane protein</topology>
    </subcellularLocation>
    <subcellularLocation>
        <location evidence="1">Membrane</location>
        <topology evidence="1">Multi-pass membrane protein</topology>
    </subcellularLocation>
</comment>
<dbReference type="EMBL" id="JQCL01000012">
    <property type="protein sequence ID" value="KRO14503.1"/>
    <property type="molecule type" value="Genomic_DNA"/>
</dbReference>
<dbReference type="GO" id="GO:0015079">
    <property type="term" value="F:potassium ion transmembrane transporter activity"/>
    <property type="evidence" value="ECO:0007669"/>
    <property type="project" value="UniProtKB-UniRule"/>
</dbReference>
<evidence type="ECO:0000256" key="8">
    <source>
        <dbReference type="ARBA" id="ARBA00022958"/>
    </source>
</evidence>
<feature type="transmembrane region" description="Helical" evidence="12">
    <location>
        <begin position="289"/>
        <end position="309"/>
    </location>
</feature>
<feature type="transmembrane region" description="Helical" evidence="12">
    <location>
        <begin position="345"/>
        <end position="366"/>
    </location>
</feature>
<feature type="transmembrane region" description="Helical" evidence="12">
    <location>
        <begin position="50"/>
        <end position="75"/>
    </location>
</feature>
<evidence type="ECO:0000256" key="10">
    <source>
        <dbReference type="ARBA" id="ARBA00023065"/>
    </source>
</evidence>
<feature type="transmembrane region" description="Helical" evidence="12">
    <location>
        <begin position="144"/>
        <end position="167"/>
    </location>
</feature>
<protein>
    <recommendedName>
        <fullName evidence="12">Probable potassium transport system protein Kup</fullName>
    </recommendedName>
</protein>
<evidence type="ECO:0000256" key="7">
    <source>
        <dbReference type="ARBA" id="ARBA00022847"/>
    </source>
</evidence>
<feature type="transmembrane region" description="Helical" evidence="12">
    <location>
        <begin position="174"/>
        <end position="196"/>
    </location>
</feature>
<evidence type="ECO:0000256" key="9">
    <source>
        <dbReference type="ARBA" id="ARBA00022989"/>
    </source>
</evidence>
<dbReference type="InterPro" id="IPR003855">
    <property type="entry name" value="K+_transporter"/>
</dbReference>
<dbReference type="HAMAP" id="MF_01522">
    <property type="entry name" value="Kup"/>
    <property type="match status" value="1"/>
</dbReference>
<keyword evidence="6 12" id="KW-0812">Transmembrane</keyword>
<dbReference type="InterPro" id="IPR053952">
    <property type="entry name" value="K_trans_C"/>
</dbReference>
<dbReference type="OrthoDB" id="9805577at2"/>
<feature type="transmembrane region" description="Helical" evidence="12">
    <location>
        <begin position="402"/>
        <end position="422"/>
    </location>
</feature>
<evidence type="ECO:0000256" key="12">
    <source>
        <dbReference type="HAMAP-Rule" id="MF_01522"/>
    </source>
</evidence>
<evidence type="ECO:0000256" key="4">
    <source>
        <dbReference type="ARBA" id="ARBA00022475"/>
    </source>
</evidence>
<evidence type="ECO:0000259" key="13">
    <source>
        <dbReference type="Pfam" id="PF02705"/>
    </source>
</evidence>
<evidence type="ECO:0000256" key="2">
    <source>
        <dbReference type="ARBA" id="ARBA00007019"/>
    </source>
</evidence>
<evidence type="ECO:0000256" key="1">
    <source>
        <dbReference type="ARBA" id="ARBA00004141"/>
    </source>
</evidence>
<feature type="transmembrane region" description="Helical" evidence="12">
    <location>
        <begin position="248"/>
        <end position="269"/>
    </location>
</feature>
<evidence type="ECO:0000256" key="3">
    <source>
        <dbReference type="ARBA" id="ARBA00022448"/>
    </source>
</evidence>
<feature type="transmembrane region" description="Helical" evidence="12">
    <location>
        <begin position="428"/>
        <end position="448"/>
    </location>
</feature>
<evidence type="ECO:0000313" key="16">
    <source>
        <dbReference type="Proteomes" id="UP000051783"/>
    </source>
</evidence>
<evidence type="ECO:0000256" key="5">
    <source>
        <dbReference type="ARBA" id="ARBA00022538"/>
    </source>
</evidence>
<organism evidence="15 16">
    <name type="scientific">Lactiplantibacillus xiangfangensis</name>
    <dbReference type="NCBI Taxonomy" id="942150"/>
    <lineage>
        <taxon>Bacteria</taxon>
        <taxon>Bacillati</taxon>
        <taxon>Bacillota</taxon>
        <taxon>Bacilli</taxon>
        <taxon>Lactobacillales</taxon>
        <taxon>Lactobacillaceae</taxon>
        <taxon>Lactiplantibacillus</taxon>
    </lineage>
</organism>
<evidence type="ECO:0000256" key="6">
    <source>
        <dbReference type="ARBA" id="ARBA00022692"/>
    </source>
</evidence>
<dbReference type="GO" id="GO:0015293">
    <property type="term" value="F:symporter activity"/>
    <property type="evidence" value="ECO:0007669"/>
    <property type="project" value="UniProtKB-UniRule"/>
</dbReference>
<keyword evidence="10 12" id="KW-0406">Ion transport</keyword>
<evidence type="ECO:0000256" key="11">
    <source>
        <dbReference type="ARBA" id="ARBA00023136"/>
    </source>
</evidence>
<comment type="similarity">
    <text evidence="2 12">Belongs to the HAK/KUP transporter (TC 2.A.72) family.</text>
</comment>
<keyword evidence="9 12" id="KW-1133">Transmembrane helix</keyword>
<sequence>MKSQKVQQRSIFGMLITLGVVYGDIGTSPLYVMNAIINDNGSLGKATPEYVIGCVSLIFWALMLITTIKYVLIALRADNHHEGGIFALYALVRHRAKWLIFIALIGGAALLADGTLTPAVTVTSAVEGLRGIASFTVFSQHPRLVPITVSVILLVLFMIQGFGTAVIGRSFGPIMLLWFSAIGVFGVLNIGQAPEILKAFSPLYALQVLFSPTNKMGIFILGSVFLATTGAEALYSDMGHVGKANIDATWPFVYLTLTLNYLGQGAWIIGHYNHAPWQSATNLNPFYEMIPVNLRIAMIVVATLAAIIASQALITGSYTLVDEAIGLKFLPRMLIRHPSNVRSQIYIGAINWLLCAVTLGIVWIFQTSARMEAAYGLAITITMLMTTILLSQWIRMRGHRSLSLMLLVGFGLLETVFLTASLTKFIHGGYLTLGLTLAIFLIMVIWFFGNRRRLQYNQANEQICLLNYRQQLIQLSHDDRIPIFATNLVYLAKIDRQHRVKRSILYSILDKRPKRAKVYWFITINETNRPYDCNYSVDMLGTRNIVEVRLNLGFRKSQHVNLYLRQIVTTLINNHSIDTQRSAYGTLHPRLVGDFKFVVQNQQVMDLANYPAMPQLDRFLIGGRVLLQNITPSPAIWYGLEFSDVLEETTPLFTTPATDPTLTSLTVRHAMHPQRGKPYHAKSSDNDD</sequence>
<dbReference type="PATRIC" id="fig|942150.3.peg.1153"/>
<dbReference type="PANTHER" id="PTHR30540">
    <property type="entry name" value="OSMOTIC STRESS POTASSIUM TRANSPORTER"/>
    <property type="match status" value="1"/>
</dbReference>
<feature type="transmembrane region" description="Helical" evidence="12">
    <location>
        <begin position="96"/>
        <end position="112"/>
    </location>
</feature>
<keyword evidence="8 12" id="KW-0630">Potassium</keyword>
<keyword evidence="16" id="KW-1185">Reference proteome</keyword>
<keyword evidence="7 12" id="KW-0769">Symport</keyword>
<comment type="catalytic activity">
    <reaction evidence="12">
        <text>K(+)(in) + H(+)(in) = K(+)(out) + H(+)(out)</text>
        <dbReference type="Rhea" id="RHEA:28490"/>
        <dbReference type="ChEBI" id="CHEBI:15378"/>
        <dbReference type="ChEBI" id="CHEBI:29103"/>
    </reaction>
</comment>
<keyword evidence="11 12" id="KW-0472">Membrane</keyword>
<feature type="transmembrane region" description="Helical" evidence="12">
    <location>
        <begin position="216"/>
        <end position="236"/>
    </location>
</feature>
<feature type="transmembrane region" description="Helical" evidence="12">
    <location>
        <begin position="372"/>
        <end position="390"/>
    </location>
</feature>
<dbReference type="AlphaFoldDB" id="A0A0R2MLK7"/>
<evidence type="ECO:0000313" key="15">
    <source>
        <dbReference type="EMBL" id="KRO14503.1"/>
    </source>
</evidence>
<comment type="function">
    <text evidence="12">Transport of potassium into the cell. Likely operates as a K(+):H(+) symporter.</text>
</comment>
<evidence type="ECO:0000259" key="14">
    <source>
        <dbReference type="Pfam" id="PF22776"/>
    </source>
</evidence>
<dbReference type="RefSeq" id="WP_057705353.1">
    <property type="nucleotide sequence ID" value="NZ_JQCL01000012.1"/>
</dbReference>
<proteinExistence type="inferred from homology"/>
<feature type="domain" description="K+ potassium transporter integral membrane" evidence="13">
    <location>
        <begin position="14"/>
        <end position="461"/>
    </location>
</feature>
<dbReference type="PANTHER" id="PTHR30540:SF79">
    <property type="entry name" value="LOW AFFINITY POTASSIUM TRANSPORT SYSTEM PROTEIN KUP"/>
    <property type="match status" value="1"/>
</dbReference>
<dbReference type="Proteomes" id="UP000051783">
    <property type="component" value="Unassembled WGS sequence"/>
</dbReference>
<accession>A0A0R2MLK7</accession>
<dbReference type="InterPro" id="IPR053951">
    <property type="entry name" value="K_trans_N"/>
</dbReference>
<keyword evidence="4 12" id="KW-1003">Cell membrane</keyword>
<feature type="transmembrane region" description="Helical" evidence="12">
    <location>
        <begin position="12"/>
        <end position="30"/>
    </location>
</feature>
<feature type="domain" description="K+ potassium transporter C-terminal" evidence="14">
    <location>
        <begin position="487"/>
        <end position="648"/>
    </location>
</feature>
<reference evidence="15 16" key="1">
    <citation type="journal article" date="2015" name="Genome Announc.">
        <title>Expanding the biotechnology potential of lactobacilli through comparative genomics of 213 strains and associated genera.</title>
        <authorList>
            <person name="Sun Z."/>
            <person name="Harris H.M."/>
            <person name="McCann A."/>
            <person name="Guo C."/>
            <person name="Argimon S."/>
            <person name="Zhang W."/>
            <person name="Yang X."/>
            <person name="Jeffery I.B."/>
            <person name="Cooney J.C."/>
            <person name="Kagawa T.F."/>
            <person name="Liu W."/>
            <person name="Song Y."/>
            <person name="Salvetti E."/>
            <person name="Wrobel A."/>
            <person name="Rasinkangas P."/>
            <person name="Parkhill J."/>
            <person name="Rea M.C."/>
            <person name="O'Sullivan O."/>
            <person name="Ritari J."/>
            <person name="Douillard F.P."/>
            <person name="Paul Ross R."/>
            <person name="Yang R."/>
            <person name="Briner A.E."/>
            <person name="Felis G.E."/>
            <person name="de Vos W.M."/>
            <person name="Barrangou R."/>
            <person name="Klaenhammer T.R."/>
            <person name="Caufield P.W."/>
            <person name="Cui Y."/>
            <person name="Zhang H."/>
            <person name="O'Toole P.W."/>
        </authorList>
    </citation>
    <scope>NUCLEOTIDE SEQUENCE [LARGE SCALE GENOMIC DNA]</scope>
    <source>
        <strain evidence="15 16">LMG 26013</strain>
    </source>
</reference>
<dbReference type="GO" id="GO:0005886">
    <property type="term" value="C:plasma membrane"/>
    <property type="evidence" value="ECO:0007669"/>
    <property type="project" value="UniProtKB-SubCell"/>
</dbReference>